<reference evidence="3" key="1">
    <citation type="submission" date="2020-10" db="EMBL/GenBank/DDBJ databases">
        <authorList>
            <person name="Gilroy R."/>
        </authorList>
    </citation>
    <scope>NUCLEOTIDE SEQUENCE</scope>
    <source>
        <strain evidence="3">3924</strain>
    </source>
</reference>
<dbReference type="InterPro" id="IPR036781">
    <property type="entry name" value="Smr_assoc-like_sf"/>
</dbReference>
<evidence type="ECO:0000313" key="3">
    <source>
        <dbReference type="EMBL" id="MBO8440553.1"/>
    </source>
</evidence>
<feature type="compositionally biased region" description="Acidic residues" evidence="1">
    <location>
        <begin position="75"/>
        <end position="86"/>
    </location>
</feature>
<sequence length="357" mass="41107">MNGVKVGDKVRFLNAVGGGVVTRFQGKDVVFVEGADGFEIPVLVREVVVVQPTNQYNFPVEEPKIKASASAGAETADEPEETELPEPEYSWNEREETLDGEQLSLYLAFVPKDIKQLQTTDMELYLINDSNYFLQFALYSGADNAVVRSQNMIEPQTKLLLETVNKLALNEFERLRFQAFAYKRIAFTAKPVMDISLKINPVKFYKLHSFRENDFFYEQAMMLTLVERDVMNLDMEIDPHQLQKAIMQKELPQKPVRVQKKVRPEIIEVDLHIDELLDSTAGMSNYDMLKVQMDKFHEVMRANLKYKGQKIVFIHGKGEGVLRAEIEKQLKSRYRHCEYQDASFQQYGFGATQVTIH</sequence>
<dbReference type="PROSITE" id="PS50828">
    <property type="entry name" value="SMR"/>
    <property type="match status" value="1"/>
</dbReference>
<dbReference type="InterPro" id="IPR036063">
    <property type="entry name" value="Smr_dom_sf"/>
</dbReference>
<feature type="region of interest" description="Disordered" evidence="1">
    <location>
        <begin position="67"/>
        <end position="89"/>
    </location>
</feature>
<organism evidence="3 4">
    <name type="scientific">Candidatus Aphodosoma intestinipullorum</name>
    <dbReference type="NCBI Taxonomy" id="2840674"/>
    <lineage>
        <taxon>Bacteria</taxon>
        <taxon>Pseudomonadati</taxon>
        <taxon>Bacteroidota</taxon>
        <taxon>Bacteroidia</taxon>
        <taxon>Bacteroidales</taxon>
        <taxon>Candidatus Aphodosoma</taxon>
    </lineage>
</organism>
<dbReference type="InterPro" id="IPR002625">
    <property type="entry name" value="Smr_dom"/>
</dbReference>
<evidence type="ECO:0000313" key="4">
    <source>
        <dbReference type="Proteomes" id="UP000712007"/>
    </source>
</evidence>
<dbReference type="Pfam" id="PF01713">
    <property type="entry name" value="Smr"/>
    <property type="match status" value="1"/>
</dbReference>
<comment type="caution">
    <text evidence="3">The sequence shown here is derived from an EMBL/GenBank/DDBJ whole genome shotgun (WGS) entry which is preliminary data.</text>
</comment>
<dbReference type="Gene3D" id="2.60.40.1600">
    <property type="entry name" value="Smr-associated-like"/>
    <property type="match status" value="1"/>
</dbReference>
<dbReference type="InterPro" id="IPR018598">
    <property type="entry name" value="DUF2027"/>
</dbReference>
<dbReference type="Proteomes" id="UP000712007">
    <property type="component" value="Unassembled WGS sequence"/>
</dbReference>
<dbReference type="Gene3D" id="3.30.1370.110">
    <property type="match status" value="1"/>
</dbReference>
<protein>
    <submittedName>
        <fullName evidence="3">DUF2027 domain-containing protein</fullName>
    </submittedName>
</protein>
<feature type="domain" description="Smr" evidence="2">
    <location>
        <begin position="297"/>
        <end position="357"/>
    </location>
</feature>
<dbReference type="Pfam" id="PF09640">
    <property type="entry name" value="DUF2027"/>
    <property type="match status" value="1"/>
</dbReference>
<reference evidence="3" key="2">
    <citation type="journal article" date="2021" name="PeerJ">
        <title>Extensive microbial diversity within the chicken gut microbiome revealed by metagenomics and culture.</title>
        <authorList>
            <person name="Gilroy R."/>
            <person name="Ravi A."/>
            <person name="Getino M."/>
            <person name="Pursley I."/>
            <person name="Horton D.L."/>
            <person name="Alikhan N.F."/>
            <person name="Baker D."/>
            <person name="Gharbi K."/>
            <person name="Hall N."/>
            <person name="Watson M."/>
            <person name="Adriaenssens E.M."/>
            <person name="Foster-Nyarko E."/>
            <person name="Jarju S."/>
            <person name="Secka A."/>
            <person name="Antonio M."/>
            <person name="Oren A."/>
            <person name="Chaudhuri R.R."/>
            <person name="La Ragione R."/>
            <person name="Hildebrand F."/>
            <person name="Pallen M.J."/>
        </authorList>
    </citation>
    <scope>NUCLEOTIDE SEQUENCE</scope>
    <source>
        <strain evidence="3">3924</strain>
    </source>
</reference>
<dbReference type="SUPFAM" id="SSF158949">
    <property type="entry name" value="Smr-associated domain-like"/>
    <property type="match status" value="1"/>
</dbReference>
<proteinExistence type="predicted"/>
<dbReference type="AlphaFoldDB" id="A0A940DKN6"/>
<name>A0A940DKN6_9BACT</name>
<evidence type="ECO:0000256" key="1">
    <source>
        <dbReference type="SAM" id="MobiDB-lite"/>
    </source>
</evidence>
<evidence type="ECO:0000259" key="2">
    <source>
        <dbReference type="PROSITE" id="PS50828"/>
    </source>
</evidence>
<accession>A0A940DKN6</accession>
<gene>
    <name evidence="3" type="ORF">IAC51_07885</name>
</gene>
<dbReference type="EMBL" id="JADIMV010000135">
    <property type="protein sequence ID" value="MBO8440553.1"/>
    <property type="molecule type" value="Genomic_DNA"/>
</dbReference>